<name>A0A8B6HQS6_MYTGA</name>
<sequence>MKTEAYTPKVLGNGQGKCATTILTEGGYIYPIVSSTSYNDRIKSAPYTYGRGARPMHRSTLTITKPPWNLQEEYKTTTKQYFSGSKSLNPVRRPPLCPSMHRSQIKMAHPSDDKRGWDTDYTGTYREKDIVPTDQLPANRLHMISLRNRIDQTEGGDMKKVVKPDQSPQSYFTQYNRTHNKLGNLLGPGVPRGYPIRESYNILTGEETGLAWKEDNKRTSGNRHLYDSRCTDRSYSILC</sequence>
<gene>
    <name evidence="1" type="ORF">MGAL_10B065677</name>
</gene>
<organism evidence="1 2">
    <name type="scientific">Mytilus galloprovincialis</name>
    <name type="common">Mediterranean mussel</name>
    <dbReference type="NCBI Taxonomy" id="29158"/>
    <lineage>
        <taxon>Eukaryota</taxon>
        <taxon>Metazoa</taxon>
        <taxon>Spiralia</taxon>
        <taxon>Lophotrochozoa</taxon>
        <taxon>Mollusca</taxon>
        <taxon>Bivalvia</taxon>
        <taxon>Autobranchia</taxon>
        <taxon>Pteriomorphia</taxon>
        <taxon>Mytilida</taxon>
        <taxon>Mytiloidea</taxon>
        <taxon>Mytilidae</taxon>
        <taxon>Mytilinae</taxon>
        <taxon>Mytilus</taxon>
    </lineage>
</organism>
<dbReference type="Proteomes" id="UP000596742">
    <property type="component" value="Unassembled WGS sequence"/>
</dbReference>
<evidence type="ECO:0000313" key="2">
    <source>
        <dbReference type="Proteomes" id="UP000596742"/>
    </source>
</evidence>
<reference evidence="1" key="1">
    <citation type="submission" date="2018-11" db="EMBL/GenBank/DDBJ databases">
        <authorList>
            <person name="Alioto T."/>
            <person name="Alioto T."/>
        </authorList>
    </citation>
    <scope>NUCLEOTIDE SEQUENCE</scope>
</reference>
<accession>A0A8B6HQS6</accession>
<dbReference type="EMBL" id="UYJE01010423">
    <property type="protein sequence ID" value="VDI83068.1"/>
    <property type="molecule type" value="Genomic_DNA"/>
</dbReference>
<keyword evidence="2" id="KW-1185">Reference proteome</keyword>
<dbReference type="AlphaFoldDB" id="A0A8B6HQS6"/>
<proteinExistence type="predicted"/>
<comment type="caution">
    <text evidence="1">The sequence shown here is derived from an EMBL/GenBank/DDBJ whole genome shotgun (WGS) entry which is preliminary data.</text>
</comment>
<protein>
    <submittedName>
        <fullName evidence="1">Uncharacterized protein</fullName>
    </submittedName>
</protein>
<dbReference type="OrthoDB" id="10001404at2759"/>
<evidence type="ECO:0000313" key="1">
    <source>
        <dbReference type="EMBL" id="VDI83068.1"/>
    </source>
</evidence>